<organism evidence="2">
    <name type="scientific">Arundo donax</name>
    <name type="common">Giant reed</name>
    <name type="synonym">Donax arundinaceus</name>
    <dbReference type="NCBI Taxonomy" id="35708"/>
    <lineage>
        <taxon>Eukaryota</taxon>
        <taxon>Viridiplantae</taxon>
        <taxon>Streptophyta</taxon>
        <taxon>Embryophyta</taxon>
        <taxon>Tracheophyta</taxon>
        <taxon>Spermatophyta</taxon>
        <taxon>Magnoliopsida</taxon>
        <taxon>Liliopsida</taxon>
        <taxon>Poales</taxon>
        <taxon>Poaceae</taxon>
        <taxon>PACMAD clade</taxon>
        <taxon>Arundinoideae</taxon>
        <taxon>Arundineae</taxon>
        <taxon>Arundo</taxon>
    </lineage>
</organism>
<sequence>MAFYDGSLEFRWPHACTEIFLLLSINILYILFLFFFRLVISVFLC</sequence>
<accession>A0A0A9CGM2</accession>
<keyword evidence="1" id="KW-1133">Transmembrane helix</keyword>
<reference evidence="2" key="2">
    <citation type="journal article" date="2015" name="Data Brief">
        <title>Shoot transcriptome of the giant reed, Arundo donax.</title>
        <authorList>
            <person name="Barrero R.A."/>
            <person name="Guerrero F.D."/>
            <person name="Moolhuijzen P."/>
            <person name="Goolsby J.A."/>
            <person name="Tidwell J."/>
            <person name="Bellgard S.E."/>
            <person name="Bellgard M.I."/>
        </authorList>
    </citation>
    <scope>NUCLEOTIDE SEQUENCE</scope>
    <source>
        <tissue evidence="2">Shoot tissue taken approximately 20 cm above the soil surface</tissue>
    </source>
</reference>
<keyword evidence="1" id="KW-0812">Transmembrane</keyword>
<evidence type="ECO:0000256" key="1">
    <source>
        <dbReference type="SAM" id="Phobius"/>
    </source>
</evidence>
<keyword evidence="1" id="KW-0472">Membrane</keyword>
<proteinExistence type="predicted"/>
<evidence type="ECO:0000313" key="2">
    <source>
        <dbReference type="EMBL" id="JAD70627.1"/>
    </source>
</evidence>
<dbReference type="AlphaFoldDB" id="A0A0A9CGM2"/>
<protein>
    <submittedName>
        <fullName evidence="2">Uncharacterized protein</fullName>
    </submittedName>
</protein>
<name>A0A0A9CGM2_ARUDO</name>
<reference evidence="2" key="1">
    <citation type="submission" date="2014-09" db="EMBL/GenBank/DDBJ databases">
        <authorList>
            <person name="Magalhaes I.L.F."/>
            <person name="Oliveira U."/>
            <person name="Santos F.R."/>
            <person name="Vidigal T.H.D.A."/>
            <person name="Brescovit A.D."/>
            <person name="Santos A.J."/>
        </authorList>
    </citation>
    <scope>NUCLEOTIDE SEQUENCE</scope>
    <source>
        <tissue evidence="2">Shoot tissue taken approximately 20 cm above the soil surface</tissue>
    </source>
</reference>
<dbReference type="EMBL" id="GBRH01227268">
    <property type="protein sequence ID" value="JAD70627.1"/>
    <property type="molecule type" value="Transcribed_RNA"/>
</dbReference>
<feature type="transmembrane region" description="Helical" evidence="1">
    <location>
        <begin position="20"/>
        <end position="44"/>
    </location>
</feature>